<keyword evidence="11 15" id="KW-0648">Protein biosynthesis</keyword>
<evidence type="ECO:0000256" key="13">
    <source>
        <dbReference type="ARBA" id="ARBA00025217"/>
    </source>
</evidence>
<reference evidence="18 19" key="1">
    <citation type="submission" date="2016-04" db="EMBL/GenBank/DDBJ databases">
        <title>Draft Genome Sequences of Staphylococcus capitis Strain H36, S. capitis Strain H65, S. cohnii Strain H62, S. hominis Strain H69, Mycobacterium iranicum Strain H39, Plantibacter sp. Strain H53, Pseudomonas oryzihabitans Strain H72, and Microbacterium sp. Strain H83, isolated from residential settings.</title>
        <authorList>
            <person name="Lymperopoulou D."/>
            <person name="Adams R.I."/>
            <person name="Lindow S."/>
            <person name="Coil D.A."/>
            <person name="Jospin G."/>
            <person name="Eisen J.A."/>
        </authorList>
    </citation>
    <scope>NUCLEOTIDE SEQUENCE [LARGE SCALE GENOMIC DNA]</scope>
    <source>
        <strain evidence="18 19">H39</strain>
    </source>
</reference>
<dbReference type="CDD" id="cd07961">
    <property type="entry name" value="Anticodon_Ia_Ile_ABEc"/>
    <property type="match status" value="1"/>
</dbReference>
<dbReference type="InterPro" id="IPR002300">
    <property type="entry name" value="aa-tRNA-synth_Ia"/>
</dbReference>
<dbReference type="GO" id="GO:0000049">
    <property type="term" value="F:tRNA binding"/>
    <property type="evidence" value="ECO:0007669"/>
    <property type="project" value="InterPro"/>
</dbReference>
<dbReference type="Gene3D" id="3.90.740.10">
    <property type="entry name" value="Valyl/Leucyl/Isoleucyl-tRNA synthetase, editing domain"/>
    <property type="match status" value="1"/>
</dbReference>
<evidence type="ECO:0000313" key="18">
    <source>
        <dbReference type="EMBL" id="OAN28563.1"/>
    </source>
</evidence>
<evidence type="ECO:0000256" key="14">
    <source>
        <dbReference type="ARBA" id="ARBA00048359"/>
    </source>
</evidence>
<comment type="cofactor">
    <cofactor evidence="1 15">
        <name>Zn(2+)</name>
        <dbReference type="ChEBI" id="CHEBI:29105"/>
    </cofactor>
</comment>
<dbReference type="PROSITE" id="PS00178">
    <property type="entry name" value="AA_TRNA_LIGASE_I"/>
    <property type="match status" value="1"/>
</dbReference>
<keyword evidence="9 15" id="KW-0862">Zinc</keyword>
<evidence type="ECO:0000256" key="6">
    <source>
        <dbReference type="ARBA" id="ARBA00022598"/>
    </source>
</evidence>
<gene>
    <name evidence="15" type="primary">ileS</name>
    <name evidence="18" type="ORF">A4X20_10190</name>
</gene>
<feature type="binding site" evidence="15">
    <location>
        <position position="625"/>
    </location>
    <ligand>
        <name>ATP</name>
        <dbReference type="ChEBI" id="CHEBI:30616"/>
    </ligand>
</feature>
<dbReference type="SUPFAM" id="SSF50677">
    <property type="entry name" value="ValRS/IleRS/LeuRS editing domain"/>
    <property type="match status" value="1"/>
</dbReference>
<dbReference type="InterPro" id="IPR014729">
    <property type="entry name" value="Rossmann-like_a/b/a_fold"/>
</dbReference>
<evidence type="ECO:0000256" key="2">
    <source>
        <dbReference type="ARBA" id="ARBA00004496"/>
    </source>
</evidence>
<dbReference type="FunFam" id="3.40.50.620:FF:000075">
    <property type="entry name" value="Isoleucine--tRNA ligase"/>
    <property type="match status" value="1"/>
</dbReference>
<dbReference type="Gene3D" id="1.10.730.10">
    <property type="entry name" value="Isoleucyl-tRNA Synthetase, Domain 1"/>
    <property type="match status" value="1"/>
</dbReference>
<dbReference type="InterPro" id="IPR013155">
    <property type="entry name" value="M/V/L/I-tRNA-synth_anticd-bd"/>
</dbReference>
<comment type="domain">
    <text evidence="15">IleRS has two distinct active sites: one for aminoacylation and one for editing. The misactivated valine is translocated from the active site to the editing site, which sterically excludes the correctly activated isoleucine. The single editing site contains two valyl binding pockets, one specific for each substrate (Val-AMP or Val-tRNA(Ile)).</text>
</comment>
<dbReference type="Pfam" id="PF08264">
    <property type="entry name" value="Anticodon_1"/>
    <property type="match status" value="1"/>
</dbReference>
<dbReference type="GO" id="GO:0006428">
    <property type="term" value="P:isoleucyl-tRNA aminoacylation"/>
    <property type="evidence" value="ECO:0007669"/>
    <property type="project" value="UniProtKB-UniRule"/>
</dbReference>
<comment type="subcellular location">
    <subcellularLocation>
        <location evidence="2 15">Cytoplasm</location>
    </subcellularLocation>
</comment>
<keyword evidence="6 15" id="KW-0436">Ligase</keyword>
<comment type="similarity">
    <text evidence="3 15">Belongs to the class-I aminoacyl-tRNA synthetase family. IleS type 2 subfamily.</text>
</comment>
<dbReference type="EC" id="6.1.1.5" evidence="15"/>
<feature type="domain" description="Aminoacyl-tRNA synthetase class Ia" evidence="16">
    <location>
        <begin position="21"/>
        <end position="656"/>
    </location>
</feature>
<dbReference type="PRINTS" id="PR00984">
    <property type="entry name" value="TRNASYNTHILE"/>
</dbReference>
<proteinExistence type="inferred from homology"/>
<dbReference type="Pfam" id="PF00133">
    <property type="entry name" value="tRNA-synt_1"/>
    <property type="match status" value="1"/>
</dbReference>
<accession>A0A178LFQ2</accession>
<evidence type="ECO:0000256" key="8">
    <source>
        <dbReference type="ARBA" id="ARBA00022741"/>
    </source>
</evidence>
<dbReference type="GO" id="GO:0002161">
    <property type="term" value="F:aminoacyl-tRNA deacylase activity"/>
    <property type="evidence" value="ECO:0007669"/>
    <property type="project" value="InterPro"/>
</dbReference>
<dbReference type="Gene3D" id="3.40.50.620">
    <property type="entry name" value="HUPs"/>
    <property type="match status" value="2"/>
</dbReference>
<evidence type="ECO:0000256" key="9">
    <source>
        <dbReference type="ARBA" id="ARBA00022833"/>
    </source>
</evidence>
<evidence type="ECO:0000313" key="19">
    <source>
        <dbReference type="Proteomes" id="UP000078396"/>
    </source>
</evidence>
<dbReference type="PANTHER" id="PTHR42780">
    <property type="entry name" value="SOLEUCYL-TRNA SYNTHETASE"/>
    <property type="match status" value="1"/>
</dbReference>
<comment type="catalytic activity">
    <reaction evidence="14 15">
        <text>tRNA(Ile) + L-isoleucine + ATP = L-isoleucyl-tRNA(Ile) + AMP + diphosphate</text>
        <dbReference type="Rhea" id="RHEA:11060"/>
        <dbReference type="Rhea" id="RHEA-COMP:9666"/>
        <dbReference type="Rhea" id="RHEA-COMP:9695"/>
        <dbReference type="ChEBI" id="CHEBI:30616"/>
        <dbReference type="ChEBI" id="CHEBI:33019"/>
        <dbReference type="ChEBI" id="CHEBI:58045"/>
        <dbReference type="ChEBI" id="CHEBI:78442"/>
        <dbReference type="ChEBI" id="CHEBI:78528"/>
        <dbReference type="ChEBI" id="CHEBI:456215"/>
        <dbReference type="EC" id="6.1.1.5"/>
    </reaction>
</comment>
<evidence type="ECO:0000256" key="3">
    <source>
        <dbReference type="ARBA" id="ARBA00007078"/>
    </source>
</evidence>
<dbReference type="HAMAP" id="MF_02003">
    <property type="entry name" value="Ile_tRNA_synth_type2"/>
    <property type="match status" value="1"/>
</dbReference>
<dbReference type="NCBIfam" id="TIGR00392">
    <property type="entry name" value="ileS"/>
    <property type="match status" value="1"/>
</dbReference>
<evidence type="ECO:0000256" key="10">
    <source>
        <dbReference type="ARBA" id="ARBA00022840"/>
    </source>
</evidence>
<dbReference type="SUPFAM" id="SSF52374">
    <property type="entry name" value="Nucleotidylyl transferase"/>
    <property type="match status" value="1"/>
</dbReference>
<feature type="short sequence motif" description="'HIGH' region" evidence="15">
    <location>
        <begin position="51"/>
        <end position="61"/>
    </location>
</feature>
<dbReference type="SUPFAM" id="SSF47323">
    <property type="entry name" value="Anticodon-binding domain of a subclass of class I aminoacyl-tRNA synthetases"/>
    <property type="match status" value="1"/>
</dbReference>
<comment type="caution">
    <text evidence="18">The sequence shown here is derived from an EMBL/GenBank/DDBJ whole genome shotgun (WGS) entry which is preliminary data.</text>
</comment>
<keyword evidence="12 15" id="KW-0030">Aminoacyl-tRNA synthetase</keyword>
<dbReference type="InterPro" id="IPR009080">
    <property type="entry name" value="tRNAsynth_Ia_anticodon-bd"/>
</dbReference>
<dbReference type="CDD" id="cd00818">
    <property type="entry name" value="IleRS_core"/>
    <property type="match status" value="1"/>
</dbReference>
<evidence type="ECO:0000256" key="7">
    <source>
        <dbReference type="ARBA" id="ARBA00022723"/>
    </source>
</evidence>
<keyword evidence="8 15" id="KW-0547">Nucleotide-binding</keyword>
<evidence type="ECO:0000256" key="12">
    <source>
        <dbReference type="ARBA" id="ARBA00023146"/>
    </source>
</evidence>
<keyword evidence="7 15" id="KW-0479">Metal-binding</keyword>
<sequence>MTAYPKPASGAPKFPELEAEVLKFWDSDDTFRSSIRQREGAPEYVFYDGPPFANGLPHYGHLLTGYVKDIVPRYRTMRGYKVERRFGWDTHGLPAELEVQRQLGITDKAQIEEMGIQKFNDACRDSVLKYTGEWRDYVTRQARWVDFDNDYKTLDIGFMESVIWVFKQLWDKGLAYEGNRVLPYCWNDETPLSSHELRMDDDVYQNRQDPALTVGFRVEGVAGGPLDGAYLLIWTTTPWTLPSNQAVAVNPDVAYVVVESDGNRFVLAEARLSAYARELGEEPTVLATYTGRDLLDVRYAPPFPYFMDSPNAFRVLPGDFVSTEDGTGLVHMAPAYGEDDMATSQAGGIDAVTPVDARGRFDSTVPDYAGQHVFDANPQIIRDLKNGTGAAGVNGAVLLRHDTYEHTYPHCWRCRNPLIYRAVSSWFIKVSQFRDRMVELNQEITWYPEHVKDGQFGKWLQGARDWSISRNRYWGTPIPVWKSDDPAYPRIDVYGSLDELERDFGVRPDNLHRPYIDELTRPNPDDPSGKSTMRRIEDVLDVWFDSGSMPYGQVHYPFENEQWFTGTEDEPGHFPGDFIVEYIGQTRGWFYTLHILATALFDRPAFRTCVAHGIVLGNDGQKMSKSLRNYPDVSEVFDRDGSDAMRWFLMASPILRGGNLIVTEQGIREGVRQVLLPLWNAYTFLALYAPEKGTWRTDSANVLDRYILAKLAALRDDLTAALDVCDISGACDQLRQFTEALTNWYVRRSRSRFWEEDADAIDTLHTVLEVTCRLAAPLLPLATERIWRDVTGERSVHLTDWPDAKSLPADPQLVADMDLVREVASTASSLRKAKKLRVRLPLLKLTVAVENPGRLEPYRDLIADELNVKAVELTDDIAAHGKFELTVNARVAGPRIGKDVQAAIKAVKAGEAVVNSDGTLSAGPAVLQPEEYSSRLVAADPEFTAALADGAGLVVLDGTVTPELEAEGWAKDRIRELQELRKSTGLDVSDRISVIISVPAPQQEWAQTHQKLIAGEILATSFEFGEPADGTEIGDGVRVAIAKA</sequence>
<dbReference type="InterPro" id="IPR001412">
    <property type="entry name" value="aa-tRNA-synth_I_CS"/>
</dbReference>
<evidence type="ECO:0000259" key="16">
    <source>
        <dbReference type="Pfam" id="PF00133"/>
    </source>
</evidence>
<dbReference type="InterPro" id="IPR009008">
    <property type="entry name" value="Val/Leu/Ile-tRNA-synth_edit"/>
</dbReference>
<keyword evidence="10 15" id="KW-0067">ATP-binding</keyword>
<dbReference type="RefSeq" id="WP_064284977.1">
    <property type="nucleotide sequence ID" value="NZ_LWCS01000076.1"/>
</dbReference>
<dbReference type="InterPro" id="IPR033709">
    <property type="entry name" value="Anticodon_Ile_ABEc"/>
</dbReference>
<evidence type="ECO:0000256" key="11">
    <source>
        <dbReference type="ARBA" id="ARBA00022917"/>
    </source>
</evidence>
<evidence type="ECO:0000256" key="1">
    <source>
        <dbReference type="ARBA" id="ARBA00001947"/>
    </source>
</evidence>
<dbReference type="GO" id="GO:0008270">
    <property type="term" value="F:zinc ion binding"/>
    <property type="evidence" value="ECO:0007669"/>
    <property type="project" value="UniProtKB-UniRule"/>
</dbReference>
<dbReference type="GO" id="GO:0005737">
    <property type="term" value="C:cytoplasm"/>
    <property type="evidence" value="ECO:0007669"/>
    <property type="project" value="UniProtKB-SubCell"/>
</dbReference>
<dbReference type="PANTHER" id="PTHR42780:SF1">
    <property type="entry name" value="ISOLEUCINE--TRNA LIGASE, CYTOPLASMIC"/>
    <property type="match status" value="1"/>
</dbReference>
<dbReference type="InterPro" id="IPR002301">
    <property type="entry name" value="Ile-tRNA-ligase"/>
</dbReference>
<evidence type="ECO:0000256" key="5">
    <source>
        <dbReference type="ARBA" id="ARBA00022490"/>
    </source>
</evidence>
<organism evidence="18 19">
    <name type="scientific">Mycolicibacterium iranicum</name>
    <name type="common">Mycobacterium iranicum</name>
    <dbReference type="NCBI Taxonomy" id="912594"/>
    <lineage>
        <taxon>Bacteria</taxon>
        <taxon>Bacillati</taxon>
        <taxon>Actinomycetota</taxon>
        <taxon>Actinomycetes</taxon>
        <taxon>Mycobacteriales</taxon>
        <taxon>Mycobacteriaceae</taxon>
        <taxon>Mycolicibacterium</taxon>
    </lineage>
</organism>
<protein>
    <recommendedName>
        <fullName evidence="15">Isoleucine--tRNA ligase</fullName>
        <ecNumber evidence="15">6.1.1.5</ecNumber>
    </recommendedName>
    <alternativeName>
        <fullName evidence="15">Isoleucyl-tRNA synthetase</fullName>
        <shortName evidence="15">IleRS</shortName>
    </alternativeName>
</protein>
<feature type="short sequence motif" description="'KMSKS' region" evidence="15">
    <location>
        <begin position="622"/>
        <end position="626"/>
    </location>
</feature>
<evidence type="ECO:0000256" key="4">
    <source>
        <dbReference type="ARBA" id="ARBA00011245"/>
    </source>
</evidence>
<dbReference type="Proteomes" id="UP000078396">
    <property type="component" value="Unassembled WGS sequence"/>
</dbReference>
<dbReference type="GO" id="GO:0005524">
    <property type="term" value="F:ATP binding"/>
    <property type="evidence" value="ECO:0007669"/>
    <property type="project" value="UniProtKB-UniRule"/>
</dbReference>
<dbReference type="AlphaFoldDB" id="A0A178LFQ2"/>
<dbReference type="EMBL" id="LWCS01000076">
    <property type="protein sequence ID" value="OAN28563.1"/>
    <property type="molecule type" value="Genomic_DNA"/>
</dbReference>
<dbReference type="FunFam" id="3.40.50.620:FF:000063">
    <property type="entry name" value="Isoleucine--tRNA ligase"/>
    <property type="match status" value="1"/>
</dbReference>
<name>A0A178LFQ2_MYCIR</name>
<keyword evidence="5 15" id="KW-0963">Cytoplasm</keyword>
<feature type="domain" description="Methionyl/Valyl/Leucyl/Isoleucyl-tRNA synthetase anticodon-binding" evidence="17">
    <location>
        <begin position="704"/>
        <end position="841"/>
    </location>
</feature>
<dbReference type="STRING" id="912594.AWC12_17505"/>
<dbReference type="GO" id="GO:0004822">
    <property type="term" value="F:isoleucine-tRNA ligase activity"/>
    <property type="evidence" value="ECO:0007669"/>
    <property type="project" value="UniProtKB-UniRule"/>
</dbReference>
<evidence type="ECO:0000256" key="15">
    <source>
        <dbReference type="HAMAP-Rule" id="MF_02003"/>
    </source>
</evidence>
<dbReference type="Pfam" id="PF19302">
    <property type="entry name" value="DUF5915"/>
    <property type="match status" value="1"/>
</dbReference>
<evidence type="ECO:0000259" key="17">
    <source>
        <dbReference type="Pfam" id="PF08264"/>
    </source>
</evidence>
<dbReference type="OrthoDB" id="9810365at2"/>
<dbReference type="eggNOG" id="COG0060">
    <property type="taxonomic scope" value="Bacteria"/>
</dbReference>
<comment type="subunit">
    <text evidence="4 15">Monomer.</text>
</comment>
<dbReference type="InterPro" id="IPR023586">
    <property type="entry name" value="Ile-tRNA-ligase_type2"/>
</dbReference>
<comment type="function">
    <text evidence="13 15">Catalyzes the attachment of isoleucine to tRNA(Ile). As IleRS can inadvertently accommodate and process structurally similar amino acids such as valine, to avoid such errors it has two additional distinct tRNA(Ile)-dependent editing activities. One activity is designated as 'pretransfer' editing and involves the hydrolysis of activated Val-AMP. The other activity is designated 'posttransfer' editing and involves deacylation of mischarged Val-tRNA(Ile).</text>
</comment>